<dbReference type="AlphaFoldDB" id="A0A3P5XPN1"/>
<keyword evidence="3" id="KW-1185">Reference proteome</keyword>
<accession>A0A3P5XPN1</accession>
<dbReference type="GO" id="GO:0006313">
    <property type="term" value="P:DNA transposition"/>
    <property type="evidence" value="ECO:0007669"/>
    <property type="project" value="InterPro"/>
</dbReference>
<name>A0A3P5XPN1_9RHOB</name>
<protein>
    <submittedName>
        <fullName evidence="2">Tn3 transposase DDE domain protein</fullName>
    </submittedName>
</protein>
<proteinExistence type="predicted"/>
<organism evidence="2 3">
    <name type="scientific">Pseudogemmobacter humi</name>
    <dbReference type="NCBI Taxonomy" id="2483812"/>
    <lineage>
        <taxon>Bacteria</taxon>
        <taxon>Pseudomonadati</taxon>
        <taxon>Pseudomonadota</taxon>
        <taxon>Alphaproteobacteria</taxon>
        <taxon>Rhodobacterales</taxon>
        <taxon>Paracoccaceae</taxon>
        <taxon>Pseudogemmobacter</taxon>
    </lineage>
</organism>
<feature type="domain" description="Tn3 transposase DDE" evidence="1">
    <location>
        <begin position="1"/>
        <end position="46"/>
    </location>
</feature>
<dbReference type="EMBL" id="UXAW01000120">
    <property type="protein sequence ID" value="VDC33669.1"/>
    <property type="molecule type" value="Genomic_DNA"/>
</dbReference>
<evidence type="ECO:0000313" key="2">
    <source>
        <dbReference type="EMBL" id="VDC33669.1"/>
    </source>
</evidence>
<dbReference type="GO" id="GO:0004803">
    <property type="term" value="F:transposase activity"/>
    <property type="evidence" value="ECO:0007669"/>
    <property type="project" value="InterPro"/>
</dbReference>
<dbReference type="Pfam" id="PF01526">
    <property type="entry name" value="DDE_Tnp_Tn3"/>
    <property type="match status" value="1"/>
</dbReference>
<dbReference type="Proteomes" id="UP000277498">
    <property type="component" value="Unassembled WGS sequence"/>
</dbReference>
<gene>
    <name evidence="2" type="ORF">XINFAN_03979</name>
</gene>
<evidence type="ECO:0000259" key="1">
    <source>
        <dbReference type="Pfam" id="PF01526"/>
    </source>
</evidence>
<sequence>MGRIERTLLTLDWINDEELRKTTTAELNKGESRDNLVRAVNLHRHPPLEHDLYRPRR</sequence>
<reference evidence="2 3" key="1">
    <citation type="submission" date="2018-11" db="EMBL/GenBank/DDBJ databases">
        <authorList>
            <person name="Criscuolo A."/>
        </authorList>
    </citation>
    <scope>NUCLEOTIDE SEQUENCE [LARGE SCALE GENOMIC DNA]</scope>
    <source>
        <strain evidence="2">ACIP111625</strain>
    </source>
</reference>
<dbReference type="InterPro" id="IPR002513">
    <property type="entry name" value="Tn3_Tnp_DDE_dom"/>
</dbReference>
<evidence type="ECO:0000313" key="3">
    <source>
        <dbReference type="Proteomes" id="UP000277498"/>
    </source>
</evidence>